<dbReference type="Gene3D" id="3.40.50.880">
    <property type="match status" value="1"/>
</dbReference>
<name>A0A3N2C4B4_9MICO</name>
<dbReference type="InterPro" id="IPR005320">
    <property type="entry name" value="Peptidase_S51"/>
</dbReference>
<gene>
    <name evidence="5" type="ORF">EDD42_2441</name>
</gene>
<keyword evidence="6" id="KW-1185">Reference proteome</keyword>
<comment type="caution">
    <text evidence="5">The sequence shown here is derived from an EMBL/GenBank/DDBJ whole genome shotgun (WGS) entry which is preliminary data.</text>
</comment>
<dbReference type="RefSeq" id="WP_085513314.1">
    <property type="nucleotide sequence ID" value="NZ_FXAP01000005.1"/>
</dbReference>
<proteinExistence type="inferred from homology"/>
<keyword evidence="3" id="KW-0378">Hydrolase</keyword>
<dbReference type="InterPro" id="IPR029062">
    <property type="entry name" value="Class_I_gatase-like"/>
</dbReference>
<evidence type="ECO:0000313" key="5">
    <source>
        <dbReference type="EMBL" id="ROR82352.1"/>
    </source>
</evidence>
<protein>
    <submittedName>
        <fullName evidence="5">Cyanophycinase</fullName>
    </submittedName>
</protein>
<keyword evidence="4" id="KW-0720">Serine protease</keyword>
<evidence type="ECO:0000256" key="2">
    <source>
        <dbReference type="ARBA" id="ARBA00022670"/>
    </source>
</evidence>
<evidence type="ECO:0000256" key="1">
    <source>
        <dbReference type="ARBA" id="ARBA00006534"/>
    </source>
</evidence>
<accession>A0A3N2C4B4</accession>
<dbReference type="GO" id="GO:0006508">
    <property type="term" value="P:proteolysis"/>
    <property type="evidence" value="ECO:0007669"/>
    <property type="project" value="UniProtKB-KW"/>
</dbReference>
<dbReference type="Proteomes" id="UP000266915">
    <property type="component" value="Unassembled WGS sequence"/>
</dbReference>
<dbReference type="SUPFAM" id="SSF52317">
    <property type="entry name" value="Class I glutamine amidotransferase-like"/>
    <property type="match status" value="1"/>
</dbReference>
<dbReference type="AlphaFoldDB" id="A0A3N2C4B4"/>
<dbReference type="GO" id="GO:0008236">
    <property type="term" value="F:serine-type peptidase activity"/>
    <property type="evidence" value="ECO:0007669"/>
    <property type="project" value="UniProtKB-KW"/>
</dbReference>
<evidence type="ECO:0000313" key="6">
    <source>
        <dbReference type="Proteomes" id="UP000266915"/>
    </source>
</evidence>
<dbReference type="EMBL" id="RKHL01000001">
    <property type="protein sequence ID" value="ROR82352.1"/>
    <property type="molecule type" value="Genomic_DNA"/>
</dbReference>
<keyword evidence="2" id="KW-0645">Protease</keyword>
<comment type="similarity">
    <text evidence="1">Belongs to the peptidase S51 family.</text>
</comment>
<evidence type="ECO:0000256" key="4">
    <source>
        <dbReference type="ARBA" id="ARBA00022825"/>
    </source>
</evidence>
<evidence type="ECO:0000256" key="3">
    <source>
        <dbReference type="ARBA" id="ARBA00022801"/>
    </source>
</evidence>
<sequence length="245" mass="24504">MSVFLLGGPAAPETESTVYAAFIAEAAALAVVAGRLAPRIAIVVVHDGDGLEQSAALERAVARSGEIEAIRVVVREGGVVAQAQLAEVDGIVVGGGLPSAYAEAVAPVATDIRRLVASGLPYLGISAGAMIAAEHAIIGGWRVGEVPVSPEAASEELDDVTIGDGLGLVDIAVEAHAAQWGTLGRLVAATEAGVVDGGVAIDENTALVVGQGALSVLGGGSVWQVFTAEHGVVVRTIGAEQPQQQ</sequence>
<organism evidence="5 6">
    <name type="scientific">Plantibacter flavus</name>
    <dbReference type="NCBI Taxonomy" id="150123"/>
    <lineage>
        <taxon>Bacteria</taxon>
        <taxon>Bacillati</taxon>
        <taxon>Actinomycetota</taxon>
        <taxon>Actinomycetes</taxon>
        <taxon>Micrococcales</taxon>
        <taxon>Microbacteriaceae</taxon>
        <taxon>Plantibacter</taxon>
    </lineage>
</organism>
<dbReference type="Pfam" id="PF03575">
    <property type="entry name" value="Peptidase_S51"/>
    <property type="match status" value="1"/>
</dbReference>
<reference evidence="5 6" key="1">
    <citation type="submission" date="2018-11" db="EMBL/GenBank/DDBJ databases">
        <title>Sequencing the genomes of 1000 actinobacteria strains.</title>
        <authorList>
            <person name="Klenk H.-P."/>
        </authorList>
    </citation>
    <scope>NUCLEOTIDE SEQUENCE [LARGE SCALE GENOMIC DNA]</scope>
    <source>
        <strain evidence="5 6">DSM 14012</strain>
    </source>
</reference>